<feature type="region of interest" description="Disordered" evidence="5">
    <location>
        <begin position="284"/>
        <end position="311"/>
    </location>
</feature>
<evidence type="ECO:0000256" key="2">
    <source>
        <dbReference type="ARBA" id="ARBA00022763"/>
    </source>
</evidence>
<keyword evidence="8" id="KW-1185">Reference proteome</keyword>
<gene>
    <name evidence="7" type="ORF">H072_6087</name>
</gene>
<comment type="subcellular location">
    <subcellularLocation>
        <location evidence="1">Nucleus</location>
    </subcellularLocation>
</comment>
<feature type="compositionally biased region" description="Polar residues" evidence="5">
    <location>
        <begin position="665"/>
        <end position="680"/>
    </location>
</feature>
<reference evidence="7 8" key="1">
    <citation type="journal article" date="2013" name="PLoS Genet.">
        <title>Genomic mechanisms accounting for the adaptation to parasitism in nematode-trapping fungi.</title>
        <authorList>
            <person name="Meerupati T."/>
            <person name="Andersson K.M."/>
            <person name="Friman E."/>
            <person name="Kumar D."/>
            <person name="Tunlid A."/>
            <person name="Ahren D."/>
        </authorList>
    </citation>
    <scope>NUCLEOTIDE SEQUENCE [LARGE SCALE GENOMIC DNA]</scope>
    <source>
        <strain evidence="7 8">CBS 200.50</strain>
    </source>
</reference>
<evidence type="ECO:0000256" key="5">
    <source>
        <dbReference type="SAM" id="MobiDB-lite"/>
    </source>
</evidence>
<evidence type="ECO:0000313" key="7">
    <source>
        <dbReference type="EMBL" id="EPS40109.1"/>
    </source>
</evidence>
<feature type="region of interest" description="Disordered" evidence="5">
    <location>
        <begin position="422"/>
        <end position="470"/>
    </location>
</feature>
<feature type="compositionally biased region" description="Basic and acidic residues" evidence="5">
    <location>
        <begin position="646"/>
        <end position="656"/>
    </location>
</feature>
<evidence type="ECO:0000259" key="6">
    <source>
        <dbReference type="Pfam" id="PF08573"/>
    </source>
</evidence>
<evidence type="ECO:0000256" key="1">
    <source>
        <dbReference type="ARBA" id="ARBA00004123"/>
    </source>
</evidence>
<feature type="compositionally biased region" description="Polar residues" evidence="5">
    <location>
        <begin position="447"/>
        <end position="467"/>
    </location>
</feature>
<feature type="domain" description="DNA endonuclease activator Ctp1 C-terminal" evidence="6">
    <location>
        <begin position="697"/>
        <end position="808"/>
    </location>
</feature>
<evidence type="ECO:0000256" key="4">
    <source>
        <dbReference type="SAM" id="Coils"/>
    </source>
</evidence>
<dbReference type="STRING" id="1284197.S8AB09"/>
<name>S8AB09_DACHA</name>
<dbReference type="AlphaFoldDB" id="S8AB09"/>
<comment type="caution">
    <text evidence="7">The sequence shown here is derived from an EMBL/GenBank/DDBJ whole genome shotgun (WGS) entry which is preliminary data.</text>
</comment>
<feature type="compositionally biased region" description="Basic residues" evidence="5">
    <location>
        <begin position="10"/>
        <end position="22"/>
    </location>
</feature>
<proteinExistence type="predicted"/>
<dbReference type="HOGENOM" id="CLU_372553_0_0_1"/>
<feature type="compositionally biased region" description="Basic and acidic residues" evidence="5">
    <location>
        <begin position="426"/>
        <end position="443"/>
    </location>
</feature>
<reference evidence="8" key="2">
    <citation type="submission" date="2013-04" db="EMBL/GenBank/DDBJ databases">
        <title>Genomic mechanisms accounting for the adaptation to parasitism in nematode-trapping fungi.</title>
        <authorList>
            <person name="Ahren D.G."/>
        </authorList>
    </citation>
    <scope>NUCLEOTIDE SEQUENCE [LARGE SCALE GENOMIC DNA]</scope>
    <source>
        <strain evidence="8">CBS 200.50</strain>
    </source>
</reference>
<feature type="compositionally biased region" description="Basic and acidic residues" evidence="5">
    <location>
        <begin position="552"/>
        <end position="562"/>
    </location>
</feature>
<dbReference type="InterPro" id="IPR013882">
    <property type="entry name" value="Ctp1_C"/>
</dbReference>
<dbReference type="EMBL" id="AQGS01000435">
    <property type="protein sequence ID" value="EPS40109.1"/>
    <property type="molecule type" value="Genomic_DNA"/>
</dbReference>
<evidence type="ECO:0000313" key="8">
    <source>
        <dbReference type="Proteomes" id="UP000015100"/>
    </source>
</evidence>
<keyword evidence="2" id="KW-0227">DNA damage</keyword>
<feature type="compositionally biased region" description="Polar residues" evidence="5">
    <location>
        <begin position="622"/>
        <end position="643"/>
    </location>
</feature>
<dbReference type="OMA" id="RAWQEYA"/>
<feature type="region of interest" description="Disordered" evidence="5">
    <location>
        <begin position="532"/>
        <end position="563"/>
    </location>
</feature>
<dbReference type="GO" id="GO:0005634">
    <property type="term" value="C:nucleus"/>
    <property type="evidence" value="ECO:0007669"/>
    <property type="project" value="UniProtKB-SubCell"/>
</dbReference>
<keyword evidence="3" id="KW-0539">Nucleus</keyword>
<feature type="region of interest" description="Disordered" evidence="5">
    <location>
        <begin position="1"/>
        <end position="30"/>
    </location>
</feature>
<protein>
    <recommendedName>
        <fullName evidence="6">DNA endonuclease activator Ctp1 C-terminal domain-containing protein</fullName>
    </recommendedName>
</protein>
<feature type="compositionally biased region" description="Basic and acidic residues" evidence="5">
    <location>
        <begin position="815"/>
        <end position="829"/>
    </location>
</feature>
<feature type="coiled-coil region" evidence="4">
    <location>
        <begin position="67"/>
        <end position="105"/>
    </location>
</feature>
<keyword evidence="4" id="KW-0175">Coiled coil</keyword>
<dbReference type="GO" id="GO:0006281">
    <property type="term" value="P:DNA repair"/>
    <property type="evidence" value="ECO:0007669"/>
    <property type="project" value="InterPro"/>
</dbReference>
<dbReference type="Pfam" id="PF08573">
    <property type="entry name" value="SAE2"/>
    <property type="match status" value="1"/>
</dbReference>
<feature type="region of interest" description="Disordered" evidence="5">
    <location>
        <begin position="807"/>
        <end position="845"/>
    </location>
</feature>
<accession>S8AB09</accession>
<feature type="coiled-coil region" evidence="4">
    <location>
        <begin position="148"/>
        <end position="182"/>
    </location>
</feature>
<organism evidence="7 8">
    <name type="scientific">Dactylellina haptotyla (strain CBS 200.50)</name>
    <name type="common">Nematode-trapping fungus</name>
    <name type="synonym">Monacrosporium haptotylum</name>
    <dbReference type="NCBI Taxonomy" id="1284197"/>
    <lineage>
        <taxon>Eukaryota</taxon>
        <taxon>Fungi</taxon>
        <taxon>Dikarya</taxon>
        <taxon>Ascomycota</taxon>
        <taxon>Pezizomycotina</taxon>
        <taxon>Orbiliomycetes</taxon>
        <taxon>Orbiliales</taxon>
        <taxon>Orbiliaceae</taxon>
        <taxon>Dactylellina</taxon>
    </lineage>
</organism>
<feature type="region of interest" description="Disordered" evidence="5">
    <location>
        <begin position="596"/>
        <end position="688"/>
    </location>
</feature>
<evidence type="ECO:0000256" key="3">
    <source>
        <dbReference type="ARBA" id="ARBA00023242"/>
    </source>
</evidence>
<sequence length="845" mass="96528">MGTSNNTLRVAHHRDHHHHHHNNILPRQPHPVHAVPEVDRQEDKMASPLDDQYPVIASLSQSFHIFTQQARTIIKEFEARNEEFEAQARKKEELLQIKLDESREERGKLDFRGTRGVDLENEPLPAVSSSAPQTRLVDGSEYVSKCDYDRAIQELHATRAKYENVRLKRKEKEIHLKKEQDRCQRQLRKYKERGVELDTERGKVVTYQKKYREMTKKMEFFSKVVQKVETQGRRVSEAQKSEFEQWKTSVLEKGAVDASDFERYPSYDQWTETKTALSMLSQMLQQSVPTNKPQNPHLTATPAPTSSITDPLTTAKEKYHNSPLPDNLDLTSDEEPESLLLKFSPTSRAIMRKPGHETLAILHLEPVSPLEEFNRGSRTAEHTVEIKVEPSSQPDWYSKYGYSGLIGNDQSSFDLDNVIGPSRAQGTEHFKSRLTSHEEDEIRGNPSKPQNVLPQATTKSMQSGSSQWHRETRPPLFTTYEDVNPTPQKDPFLEQTDAQPIKLSSQGTITMNTDGSSGDLSIQLTSTGKAGNDAFKKPGIPARIPEPSPLFKPRDPLKEIPDPNHLLAASKLPDWKPLGGLSSTLAQNEHLPPSIPALLTRKSCESPDTEPVEAERWPKAKPTSSLFPCLEQNTKTATGSTPGNKRITEEFRETSQPKKRRKEGSSTPTTTKPVSHNPLSPSRYRINRSKNDGYDYAFTEVVRSKDKKICLPTCVKPCCKDLASGKLHEMWQPPEVFKGPKFGISGSSQTGDDEDEEDMLRNYDQYREWKDTVRKTEQALRYGRHKAQHEKAAEVKFFWESDFPTTQQLEEQREESDKRYREKGYDMRNKARKGGMYEYRESPTN</sequence>
<dbReference type="OrthoDB" id="5801062at2759"/>
<dbReference type="Proteomes" id="UP000015100">
    <property type="component" value="Unassembled WGS sequence"/>
</dbReference>